<protein>
    <recommendedName>
        <fullName evidence="1">DUF6894 domain-containing protein</fullName>
    </recommendedName>
</protein>
<organism evidence="2 3">
    <name type="scientific">Microvirga vignae</name>
    <dbReference type="NCBI Taxonomy" id="1225564"/>
    <lineage>
        <taxon>Bacteria</taxon>
        <taxon>Pseudomonadati</taxon>
        <taxon>Pseudomonadota</taxon>
        <taxon>Alphaproteobacteria</taxon>
        <taxon>Hyphomicrobiales</taxon>
        <taxon>Methylobacteriaceae</taxon>
        <taxon>Microvirga</taxon>
    </lineage>
</organism>
<feature type="domain" description="DUF6894" evidence="1">
    <location>
        <begin position="3"/>
        <end position="71"/>
    </location>
</feature>
<keyword evidence="3" id="KW-1185">Reference proteome</keyword>
<reference evidence="2 3" key="1">
    <citation type="submission" date="2015-05" db="EMBL/GenBank/DDBJ databases">
        <title>Draft genome sequence of Microvirga vignae strain BR3299, a novel nitrogen fixing bacteria isolated from Brazil semi-aired region.</title>
        <authorList>
            <person name="Zilli J.E."/>
            <person name="Passos S.R."/>
            <person name="Leite J."/>
            <person name="Baldani J.I."/>
            <person name="Xavier G.R."/>
            <person name="Rumjaneck N.G."/>
            <person name="Simoes-Araujo J.L."/>
        </authorList>
    </citation>
    <scope>NUCLEOTIDE SEQUENCE [LARGE SCALE GENOMIC DNA]</scope>
    <source>
        <strain evidence="2 3">BR3299</strain>
    </source>
</reference>
<dbReference type="PATRIC" id="fig|1225564.3.peg.6082"/>
<gene>
    <name evidence="2" type="ORF">AA309_23335</name>
</gene>
<evidence type="ECO:0000259" key="1">
    <source>
        <dbReference type="Pfam" id="PF21834"/>
    </source>
</evidence>
<evidence type="ECO:0000313" key="2">
    <source>
        <dbReference type="EMBL" id="KLK90889.1"/>
    </source>
</evidence>
<dbReference type="InterPro" id="IPR054189">
    <property type="entry name" value="DUF6894"/>
</dbReference>
<sequence>MRHFFFDTDYGVFRTVDDVGTELADIEAAKTEARAAVADMAKDGLHGGDPRDFVVSVRDEAGRTVLRVTLALTTEYPAEGRE</sequence>
<dbReference type="Pfam" id="PF21834">
    <property type="entry name" value="DUF6894"/>
    <property type="match status" value="1"/>
</dbReference>
<proteinExistence type="predicted"/>
<dbReference type="EMBL" id="LCYG01000064">
    <property type="protein sequence ID" value="KLK90889.1"/>
    <property type="molecule type" value="Genomic_DNA"/>
</dbReference>
<dbReference type="Proteomes" id="UP000035489">
    <property type="component" value="Unassembled WGS sequence"/>
</dbReference>
<accession>A0A0H1R783</accession>
<name>A0A0H1R783_9HYPH</name>
<dbReference type="AlphaFoldDB" id="A0A0H1R783"/>
<comment type="caution">
    <text evidence="2">The sequence shown here is derived from an EMBL/GenBank/DDBJ whole genome shotgun (WGS) entry which is preliminary data.</text>
</comment>
<evidence type="ECO:0000313" key="3">
    <source>
        <dbReference type="Proteomes" id="UP000035489"/>
    </source>
</evidence>